<evidence type="ECO:0000256" key="4">
    <source>
        <dbReference type="ARBA" id="ARBA00022692"/>
    </source>
</evidence>
<keyword evidence="4 8" id="KW-0812">Transmembrane</keyword>
<evidence type="ECO:0000256" key="8">
    <source>
        <dbReference type="HAMAP-Rule" id="MF_00910"/>
    </source>
</evidence>
<dbReference type="AlphaFoldDB" id="A0A081N630"/>
<sequence>MFNRTNALVAGLLLLVLASGVAVSFVGHENRRLHNVLQQEQENLNTAQIKWGKLLLEHGMLTSPGRIESLARGELGMNVPDSGRIEVVAP</sequence>
<evidence type="ECO:0000256" key="7">
    <source>
        <dbReference type="ARBA" id="ARBA00023306"/>
    </source>
</evidence>
<organism evidence="10 11">
    <name type="scientific">Endozoicomonas montiporae</name>
    <dbReference type="NCBI Taxonomy" id="1027273"/>
    <lineage>
        <taxon>Bacteria</taxon>
        <taxon>Pseudomonadati</taxon>
        <taxon>Pseudomonadota</taxon>
        <taxon>Gammaproteobacteria</taxon>
        <taxon>Oceanospirillales</taxon>
        <taxon>Endozoicomonadaceae</taxon>
        <taxon>Endozoicomonas</taxon>
    </lineage>
</organism>
<reference evidence="10 11" key="1">
    <citation type="submission" date="2014-06" db="EMBL/GenBank/DDBJ databases">
        <title>Whole Genome Sequences of Three Symbiotic Endozoicomonas Bacteria.</title>
        <authorList>
            <person name="Neave M.J."/>
            <person name="Apprill A."/>
            <person name="Voolstra C.R."/>
        </authorList>
    </citation>
    <scope>NUCLEOTIDE SEQUENCE [LARGE SCALE GENOMIC DNA]</scope>
    <source>
        <strain evidence="10 11">LMG 24815</strain>
    </source>
</reference>
<dbReference type="Pfam" id="PF04999">
    <property type="entry name" value="FtsL"/>
    <property type="match status" value="1"/>
</dbReference>
<evidence type="ECO:0000256" key="5">
    <source>
        <dbReference type="ARBA" id="ARBA00022989"/>
    </source>
</evidence>
<evidence type="ECO:0000256" key="9">
    <source>
        <dbReference type="NCBIfam" id="TIGR02209"/>
    </source>
</evidence>
<keyword evidence="7 8" id="KW-0131">Cell cycle</keyword>
<accession>A0A081N630</accession>
<comment type="subunit">
    <text evidence="8">Part of a complex composed of FtsB, FtsL and FtsQ.</text>
</comment>
<dbReference type="GO" id="GO:0032153">
    <property type="term" value="C:cell division site"/>
    <property type="evidence" value="ECO:0007669"/>
    <property type="project" value="UniProtKB-UniRule"/>
</dbReference>
<keyword evidence="5 8" id="KW-1133">Transmembrane helix</keyword>
<comment type="caution">
    <text evidence="10">The sequence shown here is derived from an EMBL/GenBank/DDBJ whole genome shotgun (WGS) entry which is preliminary data.</text>
</comment>
<evidence type="ECO:0000256" key="3">
    <source>
        <dbReference type="ARBA" id="ARBA00022618"/>
    </source>
</evidence>
<dbReference type="GO" id="GO:0043093">
    <property type="term" value="P:FtsZ-dependent cytokinesis"/>
    <property type="evidence" value="ECO:0007669"/>
    <property type="project" value="UniProtKB-UniRule"/>
</dbReference>
<dbReference type="Proteomes" id="UP000028006">
    <property type="component" value="Unassembled WGS sequence"/>
</dbReference>
<dbReference type="NCBIfam" id="TIGR02209">
    <property type="entry name" value="ftsL_broad"/>
    <property type="match status" value="1"/>
</dbReference>
<evidence type="ECO:0000256" key="2">
    <source>
        <dbReference type="ARBA" id="ARBA00022475"/>
    </source>
</evidence>
<comment type="subcellular location">
    <subcellularLocation>
        <location evidence="8">Cell inner membrane</location>
        <topology evidence="8">Single-pass type II membrane protein</topology>
    </subcellularLocation>
    <subcellularLocation>
        <location evidence="1">Cell membrane</location>
        <topology evidence="1">Single-pass type II membrane protein</topology>
    </subcellularLocation>
    <text evidence="8">Localizes to the division septum where it forms a ring structure.</text>
</comment>
<protein>
    <recommendedName>
        <fullName evidence="8 9">Cell division protein FtsL</fullName>
    </recommendedName>
</protein>
<evidence type="ECO:0000313" key="10">
    <source>
        <dbReference type="EMBL" id="KEQ13903.1"/>
    </source>
</evidence>
<comment type="function">
    <text evidence="8">Essential cell division protein. May link together the upstream cell division proteins, which are predominantly cytoplasmic, with the downstream cell division proteins, which are predominantly periplasmic.</text>
</comment>
<keyword evidence="11" id="KW-1185">Reference proteome</keyword>
<dbReference type="EMBL" id="JOKG01000003">
    <property type="protein sequence ID" value="KEQ13903.1"/>
    <property type="molecule type" value="Genomic_DNA"/>
</dbReference>
<keyword evidence="2 8" id="KW-1003">Cell membrane</keyword>
<dbReference type="HAMAP" id="MF_00910">
    <property type="entry name" value="FtsL"/>
    <property type="match status" value="1"/>
</dbReference>
<dbReference type="GO" id="GO:0005886">
    <property type="term" value="C:plasma membrane"/>
    <property type="evidence" value="ECO:0007669"/>
    <property type="project" value="UniProtKB-SubCell"/>
</dbReference>
<dbReference type="eggNOG" id="COG3116">
    <property type="taxonomic scope" value="Bacteria"/>
</dbReference>
<dbReference type="PANTHER" id="PTHR37479">
    <property type="entry name" value="CELL DIVISION PROTEIN FTSL"/>
    <property type="match status" value="1"/>
</dbReference>
<dbReference type="PANTHER" id="PTHR37479:SF1">
    <property type="entry name" value="CELL DIVISION PROTEIN FTSL"/>
    <property type="match status" value="1"/>
</dbReference>
<evidence type="ECO:0000256" key="6">
    <source>
        <dbReference type="ARBA" id="ARBA00023136"/>
    </source>
</evidence>
<keyword evidence="3 8" id="KW-0132">Cell division</keyword>
<comment type="similarity">
    <text evidence="8">Belongs to the FtsL family.</text>
</comment>
<proteinExistence type="inferred from homology"/>
<keyword evidence="6 8" id="KW-0472">Membrane</keyword>
<evidence type="ECO:0000256" key="1">
    <source>
        <dbReference type="ARBA" id="ARBA00004401"/>
    </source>
</evidence>
<dbReference type="InterPro" id="IPR011922">
    <property type="entry name" value="Cell_div_FtsL"/>
</dbReference>
<name>A0A081N630_9GAMM</name>
<evidence type="ECO:0000313" key="11">
    <source>
        <dbReference type="Proteomes" id="UP000028006"/>
    </source>
</evidence>
<keyword evidence="8" id="KW-0997">Cell inner membrane</keyword>
<gene>
    <name evidence="8" type="primary">ftsL</name>
    <name evidence="10" type="ORF">GZ77_16770</name>
</gene>